<gene>
    <name evidence="1" type="ORF">ACFO0R_14095</name>
</gene>
<comment type="caution">
    <text evidence="1">The sequence shown here is derived from an EMBL/GenBank/DDBJ whole genome shotgun (WGS) entry which is preliminary data.</text>
</comment>
<keyword evidence="2" id="KW-1185">Reference proteome</keyword>
<dbReference type="EMBL" id="JBHSEK010000008">
    <property type="protein sequence ID" value="MFC4490745.1"/>
    <property type="molecule type" value="Genomic_DNA"/>
</dbReference>
<dbReference type="Proteomes" id="UP001595999">
    <property type="component" value="Unassembled WGS sequence"/>
</dbReference>
<sequence length="107" mass="12508">MTHPHRRRYRALFSPSLPLNLVLKKLRRMPGIAADRLRALERQLQIREHHLHRAMQDLRQAHHSLRAVQALLRQAGGEACPCDVLHITLEPAQHWLQRGMTTLTTRH</sequence>
<evidence type="ECO:0000313" key="2">
    <source>
        <dbReference type="Proteomes" id="UP001595999"/>
    </source>
</evidence>
<protein>
    <recommendedName>
        <fullName evidence="3">HTH merR-type domain-containing protein</fullName>
    </recommendedName>
</protein>
<reference evidence="2" key="1">
    <citation type="journal article" date="2019" name="Int. J. Syst. Evol. Microbiol.">
        <title>The Global Catalogue of Microorganisms (GCM) 10K type strain sequencing project: providing services to taxonomists for standard genome sequencing and annotation.</title>
        <authorList>
            <consortium name="The Broad Institute Genomics Platform"/>
            <consortium name="The Broad Institute Genome Sequencing Center for Infectious Disease"/>
            <person name="Wu L."/>
            <person name="Ma J."/>
        </authorList>
    </citation>
    <scope>NUCLEOTIDE SEQUENCE [LARGE SCALE GENOMIC DNA]</scope>
    <source>
        <strain evidence="2">CGMCC 4.7608</strain>
    </source>
</reference>
<accession>A0ABV8ZWB6</accession>
<proteinExistence type="predicted"/>
<evidence type="ECO:0000313" key="1">
    <source>
        <dbReference type="EMBL" id="MFC4490745.1"/>
    </source>
</evidence>
<name>A0ABV8ZWB6_9NEIS</name>
<organism evidence="1 2">
    <name type="scientific">Chromobacterium aquaticum</name>
    <dbReference type="NCBI Taxonomy" id="467180"/>
    <lineage>
        <taxon>Bacteria</taxon>
        <taxon>Pseudomonadati</taxon>
        <taxon>Pseudomonadota</taxon>
        <taxon>Betaproteobacteria</taxon>
        <taxon>Neisseriales</taxon>
        <taxon>Chromobacteriaceae</taxon>
        <taxon>Chromobacterium</taxon>
    </lineage>
</organism>
<evidence type="ECO:0008006" key="3">
    <source>
        <dbReference type="Google" id="ProtNLM"/>
    </source>
</evidence>
<dbReference type="RefSeq" id="WP_231461270.1">
    <property type="nucleotide sequence ID" value="NZ_JAJOHW010000026.1"/>
</dbReference>